<dbReference type="AlphaFoldDB" id="A0A5S9R7K0"/>
<sequence>MTSRFDVDGLLKLLREKVGDFPYPHQLAVLLDNPLRRKLEQPAASVNVISLSGDENVLEIGPGPGFFSAEIARCLKSGHLALFDIQPEMLEKARRKLARAGHHNVSFHAGEAGADLPFGDGHFDAAFMAQVIGEVTDKEACLRSLARVLKPEGALVFHESFPDPDRMSVSELRDLAEPHGFELIQAHGGRWKDIVRFQKPADRSASAANGD</sequence>
<reference evidence="2 3" key="1">
    <citation type="submission" date="2019-11" db="EMBL/GenBank/DDBJ databases">
        <authorList>
            <person name="Holert J."/>
        </authorList>
    </citation>
    <scope>NUCLEOTIDE SEQUENCE [LARGE SCALE GENOMIC DNA]</scope>
    <source>
        <strain evidence="2">BC8_1</strain>
    </source>
</reference>
<dbReference type="InterPro" id="IPR029063">
    <property type="entry name" value="SAM-dependent_MTases_sf"/>
</dbReference>
<dbReference type="GO" id="GO:0043770">
    <property type="term" value="F:demethylmenaquinone methyltransferase activity"/>
    <property type="evidence" value="ECO:0007669"/>
    <property type="project" value="UniProtKB-EC"/>
</dbReference>
<dbReference type="EMBL" id="CACSIP010000045">
    <property type="protein sequence ID" value="CAA0131974.1"/>
    <property type="molecule type" value="Genomic_DNA"/>
</dbReference>
<organism evidence="2 3">
    <name type="scientific">Mycolicibacterium vanbaalenii</name>
    <name type="common">Mycobacterium vanbaalenii</name>
    <dbReference type="NCBI Taxonomy" id="110539"/>
    <lineage>
        <taxon>Bacteria</taxon>
        <taxon>Bacillati</taxon>
        <taxon>Actinomycetota</taxon>
        <taxon>Actinomycetes</taxon>
        <taxon>Mycobacteriales</taxon>
        <taxon>Mycobacteriaceae</taxon>
        <taxon>Mycolicibacterium</taxon>
    </lineage>
</organism>
<dbReference type="CDD" id="cd02440">
    <property type="entry name" value="AdoMet_MTases"/>
    <property type="match status" value="1"/>
</dbReference>
<gene>
    <name evidence="2" type="primary">ubiE_1</name>
    <name evidence="2" type="ORF">AELLOGFF_01547</name>
</gene>
<name>A0A5S9R7K0_MYCVN</name>
<dbReference type="OrthoDB" id="4571118at2"/>
<dbReference type="InterPro" id="IPR025714">
    <property type="entry name" value="Methyltranfer_dom"/>
</dbReference>
<feature type="domain" description="Methyltransferase" evidence="1">
    <location>
        <begin position="53"/>
        <end position="159"/>
    </location>
</feature>
<dbReference type="RefSeq" id="WP_159234164.1">
    <property type="nucleotide sequence ID" value="NZ_CACSIP010000045.1"/>
</dbReference>
<dbReference type="Gene3D" id="3.40.50.150">
    <property type="entry name" value="Vaccinia Virus protein VP39"/>
    <property type="match status" value="1"/>
</dbReference>
<accession>A0A5S9R7K0</accession>
<keyword evidence="2" id="KW-0489">Methyltransferase</keyword>
<keyword evidence="3" id="KW-1185">Reference proteome</keyword>
<proteinExistence type="predicted"/>
<dbReference type="Proteomes" id="UP000430146">
    <property type="component" value="Unassembled WGS sequence"/>
</dbReference>
<dbReference type="SUPFAM" id="SSF53335">
    <property type="entry name" value="S-adenosyl-L-methionine-dependent methyltransferases"/>
    <property type="match status" value="1"/>
</dbReference>
<keyword evidence="2" id="KW-0830">Ubiquinone</keyword>
<dbReference type="PANTHER" id="PTHR43591:SF110">
    <property type="entry name" value="RHODANESE DOMAIN-CONTAINING PROTEIN"/>
    <property type="match status" value="1"/>
</dbReference>
<evidence type="ECO:0000313" key="3">
    <source>
        <dbReference type="Proteomes" id="UP000430146"/>
    </source>
</evidence>
<protein>
    <submittedName>
        <fullName evidence="2">Ubiquinone/menaquinone biosynthesis C-methyltransferase UbiE</fullName>
        <ecNumber evidence="2">2.1.1.163</ecNumber>
    </submittedName>
</protein>
<dbReference type="Pfam" id="PF13847">
    <property type="entry name" value="Methyltransf_31"/>
    <property type="match status" value="1"/>
</dbReference>
<dbReference type="EC" id="2.1.1.163" evidence="2"/>
<keyword evidence="2" id="KW-0808">Transferase</keyword>
<evidence type="ECO:0000313" key="2">
    <source>
        <dbReference type="EMBL" id="CAA0131974.1"/>
    </source>
</evidence>
<dbReference type="PANTHER" id="PTHR43591">
    <property type="entry name" value="METHYLTRANSFERASE"/>
    <property type="match status" value="1"/>
</dbReference>
<evidence type="ECO:0000259" key="1">
    <source>
        <dbReference type="Pfam" id="PF13847"/>
    </source>
</evidence>
<dbReference type="GO" id="GO:0032259">
    <property type="term" value="P:methylation"/>
    <property type="evidence" value="ECO:0007669"/>
    <property type="project" value="UniProtKB-KW"/>
</dbReference>